<keyword evidence="2" id="KW-1185">Reference proteome</keyword>
<protein>
    <submittedName>
        <fullName evidence="1">Uncharacterized protein</fullName>
    </submittedName>
</protein>
<sequence>MPPPDASPAHVVQATIDAVNAGDLEMVRRLGQDGGSPFEIWVETGATMRDAQILQTLSESDYNEYAFYQDAVNVQVSFIPEGTDESMPAGRSITWGFLLTDVSGSWRVFDSGQG</sequence>
<proteinExistence type="predicted"/>
<comment type="caution">
    <text evidence="1">The sequence shown here is derived from an EMBL/GenBank/DDBJ whole genome shotgun (WGS) entry which is preliminary data.</text>
</comment>
<reference evidence="1" key="2">
    <citation type="submission" date="2023-02" db="EMBL/GenBank/DDBJ databases">
        <authorList>
            <person name="Sun Q."/>
            <person name="Mori K."/>
        </authorList>
    </citation>
    <scope>NUCLEOTIDE SEQUENCE</scope>
    <source>
        <strain evidence="1">NBRC 112290</strain>
    </source>
</reference>
<dbReference type="AlphaFoldDB" id="A0AA37XGW9"/>
<name>A0AA37XGW9_9MICO</name>
<dbReference type="EMBL" id="BSUM01000001">
    <property type="protein sequence ID" value="GMA32707.1"/>
    <property type="molecule type" value="Genomic_DNA"/>
</dbReference>
<reference evidence="1" key="1">
    <citation type="journal article" date="2014" name="Int. J. Syst. Evol. Microbiol.">
        <title>Complete genome sequence of Corynebacterium casei LMG S-19264T (=DSM 44701T), isolated from a smear-ripened cheese.</title>
        <authorList>
            <consortium name="US DOE Joint Genome Institute (JGI-PGF)"/>
            <person name="Walter F."/>
            <person name="Albersmeier A."/>
            <person name="Kalinowski J."/>
            <person name="Ruckert C."/>
        </authorList>
    </citation>
    <scope>NUCLEOTIDE SEQUENCE</scope>
    <source>
        <strain evidence="1">NBRC 112290</strain>
    </source>
</reference>
<dbReference type="Proteomes" id="UP001157161">
    <property type="component" value="Unassembled WGS sequence"/>
</dbReference>
<evidence type="ECO:0000313" key="1">
    <source>
        <dbReference type="EMBL" id="GMA32707.1"/>
    </source>
</evidence>
<gene>
    <name evidence="1" type="ORF">GCM10025875_26990</name>
</gene>
<organism evidence="1 2">
    <name type="scientific">Litorihabitans aurantiacus</name>
    <dbReference type="NCBI Taxonomy" id="1930061"/>
    <lineage>
        <taxon>Bacteria</taxon>
        <taxon>Bacillati</taxon>
        <taxon>Actinomycetota</taxon>
        <taxon>Actinomycetes</taxon>
        <taxon>Micrococcales</taxon>
        <taxon>Beutenbergiaceae</taxon>
        <taxon>Litorihabitans</taxon>
    </lineage>
</organism>
<evidence type="ECO:0000313" key="2">
    <source>
        <dbReference type="Proteomes" id="UP001157161"/>
    </source>
</evidence>
<accession>A0AA37XGW9</accession>